<dbReference type="RefSeq" id="WP_348026993.1">
    <property type="nucleotide sequence ID" value="NZ_CP129113.1"/>
</dbReference>
<protein>
    <recommendedName>
        <fullName evidence="3">DUF4825 domain-containing protein</fullName>
    </recommendedName>
</protein>
<keyword evidence="2" id="KW-1185">Reference proteome</keyword>
<organism evidence="1 2">
    <name type="scientific">Aciduricibacillus chroicocephali</name>
    <dbReference type="NCBI Taxonomy" id="3054939"/>
    <lineage>
        <taxon>Bacteria</taxon>
        <taxon>Bacillati</taxon>
        <taxon>Bacillota</taxon>
        <taxon>Bacilli</taxon>
        <taxon>Bacillales</taxon>
        <taxon>Bacillaceae</taxon>
        <taxon>Aciduricibacillus</taxon>
    </lineage>
</organism>
<dbReference type="Proteomes" id="UP001180087">
    <property type="component" value="Chromosome"/>
</dbReference>
<evidence type="ECO:0000313" key="2">
    <source>
        <dbReference type="Proteomes" id="UP001180087"/>
    </source>
</evidence>
<gene>
    <name evidence="1" type="ORF">QR721_11250</name>
</gene>
<reference evidence="1" key="1">
    <citation type="submission" date="2023-06" db="EMBL/GenBank/DDBJ databases">
        <title>A Treasure from Seagulls: Isolation and Description of Aciduricobacillus qingdaonensis gen. nov., sp. nov., a Rare Obligately Uric Acid-utilizing Member in the Family Bacillaceae.</title>
        <authorList>
            <person name="Liu W."/>
            <person name="Wang B."/>
        </authorList>
    </citation>
    <scope>NUCLEOTIDE SEQUENCE</scope>
    <source>
        <strain evidence="1">44XB</strain>
    </source>
</reference>
<dbReference type="EMBL" id="CP129113">
    <property type="protein sequence ID" value="WLV24206.1"/>
    <property type="molecule type" value="Genomic_DNA"/>
</dbReference>
<evidence type="ECO:0008006" key="3">
    <source>
        <dbReference type="Google" id="ProtNLM"/>
    </source>
</evidence>
<sequence length="160" mass="19003">MKIIKRISLVIVLLVLIFVSYKYVIFKKYSVENGDTEKEITKVLTKNESPIYLKDAFSFEWTDAYVFQAYTPSESIEKKVKVKWIPQKSFLGYLFDITDFSLQDDGRMEMIFVNEDKVVKDIVFYSREFNIKQEHLKRNDTLILKDKEDHIYSIAKDSKD</sequence>
<evidence type="ECO:0000313" key="1">
    <source>
        <dbReference type="EMBL" id="WLV24206.1"/>
    </source>
</evidence>
<proteinExistence type="predicted"/>
<name>A0ABY9KTV5_9BACI</name>
<accession>A0ABY9KTV5</accession>